<feature type="region of interest" description="Disordered" evidence="1">
    <location>
        <begin position="444"/>
        <end position="486"/>
    </location>
</feature>
<sequence>MTTKFTPWCNIINEYVSTLSKEQFEAKLCKNPNNSICSGIVFTESSNNDKSKIAGTIICTGACGPIENTTIKPIKSCDRLHFNNHDFFMCFCNNVYTINEEHYLYAGTRYINKEITEMYASCNNPNVWLWIKDLIYYVIHCKEYKNTNPKAIKNKAYSFVTSIYSISSKYNNLVGEKVKQNLNKFLDMGGFTFNYNTGILHNDNNNEPLPFTEIKSKIERPNMWNTPNLKNNLIQEHKIPEQEPNNNKLIDDVPFIDNVLIKQLITEAYKYYNNPTEENLDICINHFIQFILFIKNLDIPIGKVYNIHYNLWNESNKIIDTQQKNIIIEWNDFLYKLIGTEYKRQIIKGNISNTPTIINIDDNDICLNQIKDFVQVFSTNQQNILVLCELSVLCFSHAYSWMARFDTTDKNIIIENSSSSSNSSPTPPNNTTDIDKKIDQNIITEKASSSSNNDNDTVNTSINNSLENTVNNNQDQKTDTEIPLSNKNESLDYTLVKHKNNKSNPNPKPKSKLKKINISLFNTTPWSELAEKDD</sequence>
<feature type="compositionally biased region" description="Low complexity" evidence="1">
    <location>
        <begin position="448"/>
        <end position="465"/>
    </location>
</feature>
<name>A0A6C0H7F2_9ZZZZ</name>
<dbReference type="AlphaFoldDB" id="A0A6C0H7F2"/>
<organism evidence="2">
    <name type="scientific">viral metagenome</name>
    <dbReference type="NCBI Taxonomy" id="1070528"/>
    <lineage>
        <taxon>unclassified sequences</taxon>
        <taxon>metagenomes</taxon>
        <taxon>organismal metagenomes</taxon>
    </lineage>
</organism>
<feature type="compositionally biased region" description="Low complexity" evidence="1">
    <location>
        <begin position="416"/>
        <end position="432"/>
    </location>
</feature>
<evidence type="ECO:0000313" key="2">
    <source>
        <dbReference type="EMBL" id="QHT76419.1"/>
    </source>
</evidence>
<proteinExistence type="predicted"/>
<reference evidence="2" key="1">
    <citation type="journal article" date="2020" name="Nature">
        <title>Giant virus diversity and host interactions through global metagenomics.</title>
        <authorList>
            <person name="Schulz F."/>
            <person name="Roux S."/>
            <person name="Paez-Espino D."/>
            <person name="Jungbluth S."/>
            <person name="Walsh D.A."/>
            <person name="Denef V.J."/>
            <person name="McMahon K.D."/>
            <person name="Konstantinidis K.T."/>
            <person name="Eloe-Fadrosh E.A."/>
            <person name="Kyrpides N.C."/>
            <person name="Woyke T."/>
        </authorList>
    </citation>
    <scope>NUCLEOTIDE SEQUENCE</scope>
    <source>
        <strain evidence="2">GVMAG-M-3300023179-82</strain>
    </source>
</reference>
<feature type="region of interest" description="Disordered" evidence="1">
    <location>
        <begin position="416"/>
        <end position="435"/>
    </location>
</feature>
<evidence type="ECO:0000256" key="1">
    <source>
        <dbReference type="SAM" id="MobiDB-lite"/>
    </source>
</evidence>
<accession>A0A6C0H7F2</accession>
<dbReference type="EMBL" id="MN739896">
    <property type="protein sequence ID" value="QHT76419.1"/>
    <property type="molecule type" value="Genomic_DNA"/>
</dbReference>
<feature type="compositionally biased region" description="Polar residues" evidence="1">
    <location>
        <begin position="466"/>
        <end position="475"/>
    </location>
</feature>
<protein>
    <submittedName>
        <fullName evidence="2">Uncharacterized protein</fullName>
    </submittedName>
</protein>